<dbReference type="Pfam" id="PF06356">
    <property type="entry name" value="DUF1064"/>
    <property type="match status" value="1"/>
</dbReference>
<dbReference type="RefSeq" id="WP_119205362.1">
    <property type="nucleotide sequence ID" value="NZ_JADNPF010000061.1"/>
</dbReference>
<dbReference type="InterPro" id="IPR009414">
    <property type="entry name" value="DUF1064"/>
</dbReference>
<dbReference type="AlphaFoldDB" id="A0A414ASR9"/>
<accession>A0A414ASR9</accession>
<proteinExistence type="predicted"/>
<dbReference type="Proteomes" id="UP000283975">
    <property type="component" value="Unassembled WGS sequence"/>
</dbReference>
<evidence type="ECO:0000313" key="2">
    <source>
        <dbReference type="Proteomes" id="UP000283975"/>
    </source>
</evidence>
<reference evidence="1 2" key="1">
    <citation type="submission" date="2018-08" db="EMBL/GenBank/DDBJ databases">
        <title>A genome reference for cultivated species of the human gut microbiota.</title>
        <authorList>
            <person name="Zou Y."/>
            <person name="Xue W."/>
            <person name="Luo G."/>
        </authorList>
    </citation>
    <scope>NUCLEOTIDE SEQUENCE [LARGE SCALE GENOMIC DNA]</scope>
    <source>
        <strain evidence="1 2">AM35-14</strain>
    </source>
</reference>
<gene>
    <name evidence="1" type="ORF">DW839_17955</name>
</gene>
<organism evidence="1 2">
    <name type="scientific">Enterocloster bolteae</name>
    <dbReference type="NCBI Taxonomy" id="208479"/>
    <lineage>
        <taxon>Bacteria</taxon>
        <taxon>Bacillati</taxon>
        <taxon>Bacillota</taxon>
        <taxon>Clostridia</taxon>
        <taxon>Lachnospirales</taxon>
        <taxon>Lachnospiraceae</taxon>
        <taxon>Enterocloster</taxon>
    </lineage>
</organism>
<sequence length="150" mass="17679">MAARKRSLYNVDISKAGQQKRTYKGIKYDSLTEMQFMKEVIEPKLASGEITKFERQVTYVLQDGFTMKSGEKILPIKYVSDYDVWYSDGTFIVYDIKGQPDSVSLLKRKLFRYRYPDINLVFICRNLKRGGWITYDELKKMKALEKKSKK</sequence>
<name>A0A414ASR9_9FIRM</name>
<protein>
    <submittedName>
        <fullName evidence="1">DUF1064 domain-containing protein</fullName>
    </submittedName>
</protein>
<dbReference type="EMBL" id="QSHZ01000020">
    <property type="protein sequence ID" value="RHC54592.1"/>
    <property type="molecule type" value="Genomic_DNA"/>
</dbReference>
<comment type="caution">
    <text evidence="1">The sequence shown here is derived from an EMBL/GenBank/DDBJ whole genome shotgun (WGS) entry which is preliminary data.</text>
</comment>
<evidence type="ECO:0000313" key="1">
    <source>
        <dbReference type="EMBL" id="RHC54592.1"/>
    </source>
</evidence>